<reference evidence="1" key="1">
    <citation type="submission" date="2021-02" db="EMBL/GenBank/DDBJ databases">
        <authorList>
            <person name="Bekaert M."/>
        </authorList>
    </citation>
    <scope>NUCLEOTIDE SEQUENCE</scope>
    <source>
        <strain evidence="1">IoA-00</strain>
    </source>
</reference>
<gene>
    <name evidence="1" type="ORF">LSAA_4356</name>
</gene>
<dbReference type="Proteomes" id="UP000675881">
    <property type="component" value="Chromosome 13"/>
</dbReference>
<sequence length="150" mass="17251">LFSPNRCNPIKSKMDWAAISPSSDMEVLELGCFIGDKYHLSDDAQEKLENICRKLCDPESSKKIRQMIMFRNSMDTDIIPVINAHVEDNLYIYEAMINVLSELTILIEDHVDVVNSTTDSNQYHYELSFTGQNNTPCSLYSKRGFVIQYK</sequence>
<keyword evidence="2" id="KW-1185">Reference proteome</keyword>
<evidence type="ECO:0000313" key="1">
    <source>
        <dbReference type="EMBL" id="CAF2832193.1"/>
    </source>
</evidence>
<dbReference type="AlphaFoldDB" id="A0A7R8CLZ2"/>
<name>A0A7R8CLZ2_LEPSM</name>
<accession>A0A7R8CLZ2</accession>
<organism evidence="1 2">
    <name type="scientific">Lepeophtheirus salmonis</name>
    <name type="common">Salmon louse</name>
    <name type="synonym">Caligus salmonis</name>
    <dbReference type="NCBI Taxonomy" id="72036"/>
    <lineage>
        <taxon>Eukaryota</taxon>
        <taxon>Metazoa</taxon>
        <taxon>Ecdysozoa</taxon>
        <taxon>Arthropoda</taxon>
        <taxon>Crustacea</taxon>
        <taxon>Multicrustacea</taxon>
        <taxon>Hexanauplia</taxon>
        <taxon>Copepoda</taxon>
        <taxon>Siphonostomatoida</taxon>
        <taxon>Caligidae</taxon>
        <taxon>Lepeophtheirus</taxon>
    </lineage>
</organism>
<feature type="non-terminal residue" evidence="1">
    <location>
        <position position="1"/>
    </location>
</feature>
<dbReference type="EMBL" id="HG994592">
    <property type="protein sequence ID" value="CAF2832193.1"/>
    <property type="molecule type" value="Genomic_DNA"/>
</dbReference>
<evidence type="ECO:0000313" key="2">
    <source>
        <dbReference type="Proteomes" id="UP000675881"/>
    </source>
</evidence>
<dbReference type="OrthoDB" id="6429365at2759"/>
<protein>
    <submittedName>
        <fullName evidence="1">COG5</fullName>
    </submittedName>
</protein>
<proteinExistence type="predicted"/>